<sequence length="99" mass="11160">MRLTDEQQTIIREEVRRAFGPDARVKLFGSRVDDAARGGDIDLYIEADGTPDELLDQELRLYVALQRQLGERRVDIVVHPRGAPPRPIDTHADRTGVAL</sequence>
<dbReference type="RefSeq" id="WP_018951967.1">
    <property type="nucleotide sequence ID" value="NZ_CP011367.1"/>
</dbReference>
<dbReference type="AlphaFoldDB" id="A0A0G3G1T0"/>
<dbReference type="OrthoDB" id="14556at2"/>
<evidence type="ECO:0000259" key="2">
    <source>
        <dbReference type="Pfam" id="PF01909"/>
    </source>
</evidence>
<organism evidence="3 4">
    <name type="scientific">Thioalkalivibrio versutus</name>
    <dbReference type="NCBI Taxonomy" id="106634"/>
    <lineage>
        <taxon>Bacteria</taxon>
        <taxon>Pseudomonadati</taxon>
        <taxon>Pseudomonadota</taxon>
        <taxon>Gammaproteobacteria</taxon>
        <taxon>Chromatiales</taxon>
        <taxon>Ectothiorhodospiraceae</taxon>
        <taxon>Thioalkalivibrio</taxon>
    </lineage>
</organism>
<dbReference type="GO" id="GO:0016779">
    <property type="term" value="F:nucleotidyltransferase activity"/>
    <property type="evidence" value="ECO:0007669"/>
    <property type="project" value="InterPro"/>
</dbReference>
<gene>
    <name evidence="3" type="ORF">TVD_07040</name>
</gene>
<name>A0A0G3G1T0_9GAMM</name>
<dbReference type="Gene3D" id="3.30.460.10">
    <property type="entry name" value="Beta Polymerase, domain 2"/>
    <property type="match status" value="1"/>
</dbReference>
<evidence type="ECO:0000256" key="1">
    <source>
        <dbReference type="SAM" id="MobiDB-lite"/>
    </source>
</evidence>
<dbReference type="InterPro" id="IPR043519">
    <property type="entry name" value="NT_sf"/>
</dbReference>
<evidence type="ECO:0000313" key="3">
    <source>
        <dbReference type="EMBL" id="AKJ95130.1"/>
    </source>
</evidence>
<dbReference type="KEGG" id="tvr:TVD_07040"/>
<dbReference type="Pfam" id="PF01909">
    <property type="entry name" value="NTP_transf_2"/>
    <property type="match status" value="1"/>
</dbReference>
<feature type="domain" description="Polymerase nucleotidyl transferase" evidence="2">
    <location>
        <begin position="11"/>
        <end position="78"/>
    </location>
</feature>
<proteinExistence type="predicted"/>
<reference evidence="3 4" key="1">
    <citation type="submission" date="2015-04" db="EMBL/GenBank/DDBJ databases">
        <title>Complete Sequence for the Genome of the Thioalkalivibrio versutus D301.</title>
        <authorList>
            <person name="Mu T."/>
            <person name="Zhou J."/>
            <person name="Xu X."/>
        </authorList>
    </citation>
    <scope>NUCLEOTIDE SEQUENCE [LARGE SCALE GENOMIC DNA]</scope>
    <source>
        <strain evidence="3 4">D301</strain>
    </source>
</reference>
<dbReference type="PATRIC" id="fig|106634.4.peg.1439"/>
<keyword evidence="4" id="KW-1185">Reference proteome</keyword>
<dbReference type="InterPro" id="IPR002934">
    <property type="entry name" value="Polymerase_NTP_transf_dom"/>
</dbReference>
<dbReference type="EMBL" id="CP011367">
    <property type="protein sequence ID" value="AKJ95130.1"/>
    <property type="molecule type" value="Genomic_DNA"/>
</dbReference>
<dbReference type="Proteomes" id="UP000064201">
    <property type="component" value="Chromosome"/>
</dbReference>
<dbReference type="STRING" id="106634.TVD_07040"/>
<feature type="region of interest" description="Disordered" evidence="1">
    <location>
        <begin position="80"/>
        <end position="99"/>
    </location>
</feature>
<protein>
    <submittedName>
        <fullName evidence="3">DNA polymerase III subunit beta</fullName>
    </submittedName>
</protein>
<feature type="compositionally biased region" description="Basic and acidic residues" evidence="1">
    <location>
        <begin position="88"/>
        <end position="99"/>
    </location>
</feature>
<accession>A0A0G3G1T0</accession>
<dbReference type="SUPFAM" id="SSF81301">
    <property type="entry name" value="Nucleotidyltransferase"/>
    <property type="match status" value="1"/>
</dbReference>
<evidence type="ECO:0000313" key="4">
    <source>
        <dbReference type="Proteomes" id="UP000064201"/>
    </source>
</evidence>